<sequence length="292" mass="31992">MRRHRKEWYQFPDTTPLKNFKELKQLHINNENLCHANLQIHFSKATALLAAVAQAQEPYYYKWSPETPVAPAFKFPENIPVPFPKTNEPAGNAGYQYQYTPDQPNARPFKAPEDYTPVDFKYQYVSQPGDSFKYNYKPAPGEFDFTYVPGPNMMNLSPEEIEAKSAGVATSVRDVAALLSTVNSDDIKAITGELGFGQDFDLTGVSAGINKVGDFIENGGKAGAKIAADIGPQPQVPVVPVAPIQPVNPLPEATPVQYNAAYQSGYPVPVQGAYYPGAPLAATQVPLVYYGN</sequence>
<protein>
    <submittedName>
        <fullName evidence="1">Uncharacterized protein</fullName>
    </submittedName>
</protein>
<keyword evidence="2" id="KW-1185">Reference proteome</keyword>
<dbReference type="Proteomes" id="UP000318571">
    <property type="component" value="Chromosome 3"/>
</dbReference>
<dbReference type="EMBL" id="VCGU01000007">
    <property type="protein sequence ID" value="TRY73813.1"/>
    <property type="molecule type" value="Genomic_DNA"/>
</dbReference>
<reference evidence="1 2" key="1">
    <citation type="journal article" date="2018" name="Nat. Ecol. Evol.">
        <title>Genomic signatures of mitonuclear coevolution across populations of Tigriopus californicus.</title>
        <authorList>
            <person name="Barreto F.S."/>
            <person name="Watson E.T."/>
            <person name="Lima T.G."/>
            <person name="Willett C.S."/>
            <person name="Edmands S."/>
            <person name="Li W."/>
            <person name="Burton R.S."/>
        </authorList>
    </citation>
    <scope>NUCLEOTIDE SEQUENCE [LARGE SCALE GENOMIC DNA]</scope>
    <source>
        <strain evidence="1 2">San Diego</strain>
    </source>
</reference>
<accession>A0A553P805</accession>
<gene>
    <name evidence="1" type="ORF">TCAL_02573</name>
</gene>
<organism evidence="1 2">
    <name type="scientific">Tigriopus californicus</name>
    <name type="common">Marine copepod</name>
    <dbReference type="NCBI Taxonomy" id="6832"/>
    <lineage>
        <taxon>Eukaryota</taxon>
        <taxon>Metazoa</taxon>
        <taxon>Ecdysozoa</taxon>
        <taxon>Arthropoda</taxon>
        <taxon>Crustacea</taxon>
        <taxon>Multicrustacea</taxon>
        <taxon>Hexanauplia</taxon>
        <taxon>Copepoda</taxon>
        <taxon>Harpacticoida</taxon>
        <taxon>Harpacticidae</taxon>
        <taxon>Tigriopus</taxon>
    </lineage>
</organism>
<evidence type="ECO:0000313" key="1">
    <source>
        <dbReference type="EMBL" id="TRY73813.1"/>
    </source>
</evidence>
<comment type="caution">
    <text evidence="1">The sequence shown here is derived from an EMBL/GenBank/DDBJ whole genome shotgun (WGS) entry which is preliminary data.</text>
</comment>
<name>A0A553P805_TIGCA</name>
<dbReference type="AlphaFoldDB" id="A0A553P805"/>
<evidence type="ECO:0000313" key="2">
    <source>
        <dbReference type="Proteomes" id="UP000318571"/>
    </source>
</evidence>
<proteinExistence type="predicted"/>